<keyword evidence="2" id="KW-1185">Reference proteome</keyword>
<name>A0A1Y1UA43_9FUNG</name>
<organism evidence="1 2">
    <name type="scientific">Piromyces finnis</name>
    <dbReference type="NCBI Taxonomy" id="1754191"/>
    <lineage>
        <taxon>Eukaryota</taxon>
        <taxon>Fungi</taxon>
        <taxon>Fungi incertae sedis</taxon>
        <taxon>Chytridiomycota</taxon>
        <taxon>Chytridiomycota incertae sedis</taxon>
        <taxon>Neocallimastigomycetes</taxon>
        <taxon>Neocallimastigales</taxon>
        <taxon>Neocallimastigaceae</taxon>
        <taxon>Piromyces</taxon>
    </lineage>
</organism>
<dbReference type="Proteomes" id="UP000193719">
    <property type="component" value="Unassembled WGS sequence"/>
</dbReference>
<proteinExistence type="predicted"/>
<comment type="caution">
    <text evidence="1">The sequence shown here is derived from an EMBL/GenBank/DDBJ whole genome shotgun (WGS) entry which is preliminary data.</text>
</comment>
<accession>A0A1Y1UA43</accession>
<sequence length="310" mass="35534">MFTIYQADKLIMWLSSFLVPLDIKLNNNQLFGEIPQIFKDLSDKIELLKINDCNRYVKVNSGLTGEIPDLNIYDNMELNPANKTCQLQLDYVIQLLVEDAIITVLKSCNEDKDVNCEEKTYNLVVDEDKHLLQEDKSIPGLLYYCETNNDIFECNKKGDLGYYINSKNGIYTCTQKGCSGYKFGKSSNGKIEVIDDNQFNIYLIYKITADVTMPAKNYLVGHECVGSIFGTSKNGDYIIITIDENSVTSNSSFDHSVPKFVYTNSLTNEILNRESCSIDITEFEYNESDDVYNKHRESFNQKILYFVNNM</sequence>
<reference evidence="1 2" key="2">
    <citation type="submission" date="2016-08" db="EMBL/GenBank/DDBJ databases">
        <title>Pervasive Adenine N6-methylation of Active Genes in Fungi.</title>
        <authorList>
            <consortium name="DOE Joint Genome Institute"/>
            <person name="Mondo S.J."/>
            <person name="Dannebaum R.O."/>
            <person name="Kuo R.C."/>
            <person name="Labutti K."/>
            <person name="Haridas S."/>
            <person name="Kuo A."/>
            <person name="Salamov A."/>
            <person name="Ahrendt S.R."/>
            <person name="Lipzen A."/>
            <person name="Sullivan W."/>
            <person name="Andreopoulos W.B."/>
            <person name="Clum A."/>
            <person name="Lindquist E."/>
            <person name="Daum C."/>
            <person name="Ramamoorthy G.K."/>
            <person name="Gryganskyi A."/>
            <person name="Culley D."/>
            <person name="Magnuson J.K."/>
            <person name="James T.Y."/>
            <person name="O'Malley M.A."/>
            <person name="Stajich J.E."/>
            <person name="Spatafora J.W."/>
            <person name="Visel A."/>
            <person name="Grigoriev I.V."/>
        </authorList>
    </citation>
    <scope>NUCLEOTIDE SEQUENCE [LARGE SCALE GENOMIC DNA]</scope>
    <source>
        <strain evidence="2">finn</strain>
    </source>
</reference>
<evidence type="ECO:0000313" key="1">
    <source>
        <dbReference type="EMBL" id="ORX34882.1"/>
    </source>
</evidence>
<evidence type="ECO:0000313" key="2">
    <source>
        <dbReference type="Proteomes" id="UP000193719"/>
    </source>
</evidence>
<dbReference type="AlphaFoldDB" id="A0A1Y1UA43"/>
<reference evidence="1 2" key="1">
    <citation type="submission" date="2016-08" db="EMBL/GenBank/DDBJ databases">
        <title>Genomes of anaerobic fungi encode conserved fungal cellulosomes for biomass hydrolysis.</title>
        <authorList>
            <consortium name="DOE Joint Genome Institute"/>
            <person name="Haitjema C.H."/>
            <person name="Gilmore S.P."/>
            <person name="Henske J.K."/>
            <person name="Solomon K.V."/>
            <person name="De Groot R."/>
            <person name="Kuo A."/>
            <person name="Mondo S.J."/>
            <person name="Salamov A.A."/>
            <person name="Labutti K."/>
            <person name="Zhao Z."/>
            <person name="Chiniquy J."/>
            <person name="Barry K."/>
            <person name="Brewer H.M."/>
            <person name="Purvine S.O."/>
            <person name="Wright A.T."/>
            <person name="Boxma B."/>
            <person name="Van Alen T."/>
            <person name="Hackstein J.H."/>
            <person name="Baker S.E."/>
            <person name="Grigoriev I.V."/>
            <person name="O'Malley M.A."/>
        </authorList>
    </citation>
    <scope>NUCLEOTIDE SEQUENCE [LARGE SCALE GENOMIC DNA]</scope>
    <source>
        <strain evidence="2">finn</strain>
    </source>
</reference>
<gene>
    <name evidence="1" type="ORF">BCR36DRAFT_417209</name>
</gene>
<dbReference type="EMBL" id="MCFH01000182">
    <property type="protein sequence ID" value="ORX34882.1"/>
    <property type="molecule type" value="Genomic_DNA"/>
</dbReference>
<protein>
    <submittedName>
        <fullName evidence="1">Uncharacterized protein</fullName>
    </submittedName>
</protein>